<proteinExistence type="predicted"/>
<dbReference type="Proteomes" id="UP000075806">
    <property type="component" value="Unassembled WGS sequence"/>
</dbReference>
<evidence type="ECO:0000313" key="2">
    <source>
        <dbReference type="Proteomes" id="UP000075806"/>
    </source>
</evidence>
<name>A0A162F6V4_9BACI</name>
<organism evidence="1 2">
    <name type="scientific">Alkalihalobacillus trypoxylicola</name>
    <dbReference type="NCBI Taxonomy" id="519424"/>
    <lineage>
        <taxon>Bacteria</taxon>
        <taxon>Bacillati</taxon>
        <taxon>Bacillota</taxon>
        <taxon>Bacilli</taxon>
        <taxon>Bacillales</taxon>
        <taxon>Bacillaceae</taxon>
        <taxon>Alkalihalobacillus</taxon>
    </lineage>
</organism>
<dbReference type="AlphaFoldDB" id="A0A162F6V4"/>
<dbReference type="RefSeq" id="WP_061947179.1">
    <property type="nucleotide sequence ID" value="NZ_LTAO01000001.1"/>
</dbReference>
<evidence type="ECO:0000313" key="1">
    <source>
        <dbReference type="EMBL" id="KYG34925.1"/>
    </source>
</evidence>
<sequence length="64" mass="7316">MVSKKKFIKKPVVVEAYQVTEEMDIKTLEGTMKASPGDWIVTGVHGEKYPVKPDIFEKTYKLID</sequence>
<dbReference type="STRING" id="519424.AZF04_00920"/>
<reference evidence="1" key="1">
    <citation type="submission" date="2016-02" db="EMBL/GenBank/DDBJ databases">
        <title>Genome sequence of Bacillus trypoxylicola KCTC 13244(T).</title>
        <authorList>
            <person name="Jeong H."/>
            <person name="Park S.-H."/>
            <person name="Choi S.-K."/>
        </authorList>
    </citation>
    <scope>NUCLEOTIDE SEQUENCE [LARGE SCALE GENOMIC DNA]</scope>
    <source>
        <strain evidence="1">KCTC 13244</strain>
    </source>
</reference>
<comment type="caution">
    <text evidence="1">The sequence shown here is derived from an EMBL/GenBank/DDBJ whole genome shotgun (WGS) entry which is preliminary data.</text>
</comment>
<accession>A0A162F6V4</accession>
<keyword evidence="2" id="KW-1185">Reference proteome</keyword>
<gene>
    <name evidence="1" type="ORF">AZF04_00920</name>
</gene>
<protein>
    <submittedName>
        <fullName evidence="1">Uncharacterized protein</fullName>
    </submittedName>
</protein>
<dbReference type="EMBL" id="LTAO01000001">
    <property type="protein sequence ID" value="KYG34925.1"/>
    <property type="molecule type" value="Genomic_DNA"/>
</dbReference>
<dbReference type="OrthoDB" id="121684at2"/>